<reference evidence="2" key="2">
    <citation type="submission" date="2021-08" db="EMBL/GenBank/DDBJ databases">
        <authorList>
            <person name="Gostincar C."/>
            <person name="Sun X."/>
            <person name="Song Z."/>
            <person name="Gunde-Cimerman N."/>
        </authorList>
    </citation>
    <scope>NUCLEOTIDE SEQUENCE</scope>
    <source>
        <strain evidence="2">EXF-9298</strain>
    </source>
</reference>
<proteinExistence type="predicted"/>
<accession>A0A9P8FUM9</accession>
<evidence type="ECO:0000313" key="3">
    <source>
        <dbReference type="Proteomes" id="UP000729357"/>
    </source>
</evidence>
<comment type="caution">
    <text evidence="2">The sequence shown here is derived from an EMBL/GenBank/DDBJ whole genome shotgun (WGS) entry which is preliminary data.</text>
</comment>
<dbReference type="AlphaFoldDB" id="A0A9P8FUM9"/>
<feature type="non-terminal residue" evidence="2">
    <location>
        <position position="112"/>
    </location>
</feature>
<name>A0A9P8FUM9_AURME</name>
<evidence type="ECO:0000256" key="1">
    <source>
        <dbReference type="SAM" id="MobiDB-lite"/>
    </source>
</evidence>
<evidence type="ECO:0000313" key="2">
    <source>
        <dbReference type="EMBL" id="KAG9981412.1"/>
    </source>
</evidence>
<dbReference type="Proteomes" id="UP000729357">
    <property type="component" value="Unassembled WGS sequence"/>
</dbReference>
<keyword evidence="3" id="KW-1185">Reference proteome</keyword>
<sequence length="112" mass="12181">MPIRVDSLPSTSPIVKSLKLPSKRQRKLLVDHFDFGGAADEVTSSRSDFHNVDLPDMTAIHSDDDDDDDDEDIETSLVSDDESSEDTPGKADTVQPGGKSSPELGILMPVVW</sequence>
<organism evidence="2 3">
    <name type="scientific">Aureobasidium melanogenum</name>
    <name type="common">Aureobasidium pullulans var. melanogenum</name>
    <dbReference type="NCBI Taxonomy" id="46634"/>
    <lineage>
        <taxon>Eukaryota</taxon>
        <taxon>Fungi</taxon>
        <taxon>Dikarya</taxon>
        <taxon>Ascomycota</taxon>
        <taxon>Pezizomycotina</taxon>
        <taxon>Dothideomycetes</taxon>
        <taxon>Dothideomycetidae</taxon>
        <taxon>Dothideales</taxon>
        <taxon>Saccotheciaceae</taxon>
        <taxon>Aureobasidium</taxon>
    </lineage>
</organism>
<protein>
    <submittedName>
        <fullName evidence="2">Uncharacterized protein</fullName>
    </submittedName>
</protein>
<dbReference type="EMBL" id="JAHFXS010000854">
    <property type="protein sequence ID" value="KAG9981412.1"/>
    <property type="molecule type" value="Genomic_DNA"/>
</dbReference>
<feature type="region of interest" description="Disordered" evidence="1">
    <location>
        <begin position="48"/>
        <end position="112"/>
    </location>
</feature>
<reference evidence="2" key="1">
    <citation type="journal article" date="2021" name="J Fungi (Basel)">
        <title>Virulence traits and population genomics of the black yeast Aureobasidium melanogenum.</title>
        <authorList>
            <person name="Cernosa A."/>
            <person name="Sun X."/>
            <person name="Gostincar C."/>
            <person name="Fang C."/>
            <person name="Gunde-Cimerman N."/>
            <person name="Song Z."/>
        </authorList>
    </citation>
    <scope>NUCLEOTIDE SEQUENCE</scope>
    <source>
        <strain evidence="2">EXF-9298</strain>
    </source>
</reference>
<feature type="compositionally biased region" description="Acidic residues" evidence="1">
    <location>
        <begin position="63"/>
        <end position="85"/>
    </location>
</feature>
<gene>
    <name evidence="2" type="ORF">KCU98_g7486</name>
</gene>